<dbReference type="GO" id="GO:0003977">
    <property type="term" value="F:UDP-N-acetylglucosamine diphosphorylase activity"/>
    <property type="evidence" value="ECO:0007669"/>
    <property type="project" value="TreeGrafter"/>
</dbReference>
<keyword evidence="2" id="KW-1185">Reference proteome</keyword>
<reference evidence="1" key="2">
    <citation type="submission" date="2023-05" db="EMBL/GenBank/DDBJ databases">
        <authorList>
            <person name="Schelkunov M.I."/>
        </authorList>
    </citation>
    <scope>NUCLEOTIDE SEQUENCE</scope>
    <source>
        <strain evidence="1">Hsosn_3</strain>
        <tissue evidence="1">Leaf</tissue>
    </source>
</reference>
<sequence length="107" mass="11876">MSSLLVQQSDAFEIAGEFKRDIPFAIMTSDDTHLRTLELLKTNNYFGMNPKQVHLLKQEKVACLDDNDARLAVDPQNAFTIQLSSSPKEKAEADTINSFLSTLISSG</sequence>
<dbReference type="SUPFAM" id="SSF53448">
    <property type="entry name" value="Nucleotide-diphospho-sugar transferases"/>
    <property type="match status" value="1"/>
</dbReference>
<reference evidence="1" key="1">
    <citation type="submission" date="2023-02" db="EMBL/GenBank/DDBJ databases">
        <title>Genome of toxic invasive species Heracleum sosnowskyi carries increased number of genes despite the absence of recent whole-genome duplications.</title>
        <authorList>
            <person name="Schelkunov M."/>
            <person name="Shtratnikova V."/>
            <person name="Makarenko M."/>
            <person name="Klepikova A."/>
            <person name="Omelchenko D."/>
            <person name="Novikova G."/>
            <person name="Obukhova E."/>
            <person name="Bogdanov V."/>
            <person name="Penin A."/>
            <person name="Logacheva M."/>
        </authorList>
    </citation>
    <scope>NUCLEOTIDE SEQUENCE</scope>
    <source>
        <strain evidence="1">Hsosn_3</strain>
        <tissue evidence="1">Leaf</tissue>
    </source>
</reference>
<evidence type="ECO:0000313" key="1">
    <source>
        <dbReference type="EMBL" id="KAK1373460.1"/>
    </source>
</evidence>
<name>A0AAD8HUH8_9APIA</name>
<proteinExistence type="predicted"/>
<gene>
    <name evidence="1" type="ORF">POM88_029653</name>
</gene>
<evidence type="ECO:0000313" key="2">
    <source>
        <dbReference type="Proteomes" id="UP001237642"/>
    </source>
</evidence>
<organism evidence="1 2">
    <name type="scientific">Heracleum sosnowskyi</name>
    <dbReference type="NCBI Taxonomy" id="360622"/>
    <lineage>
        <taxon>Eukaryota</taxon>
        <taxon>Viridiplantae</taxon>
        <taxon>Streptophyta</taxon>
        <taxon>Embryophyta</taxon>
        <taxon>Tracheophyta</taxon>
        <taxon>Spermatophyta</taxon>
        <taxon>Magnoliopsida</taxon>
        <taxon>eudicotyledons</taxon>
        <taxon>Gunneridae</taxon>
        <taxon>Pentapetalae</taxon>
        <taxon>asterids</taxon>
        <taxon>campanulids</taxon>
        <taxon>Apiales</taxon>
        <taxon>Apiaceae</taxon>
        <taxon>Apioideae</taxon>
        <taxon>apioid superclade</taxon>
        <taxon>Tordylieae</taxon>
        <taxon>Tordyliinae</taxon>
        <taxon>Heracleum</taxon>
    </lineage>
</organism>
<dbReference type="PANTHER" id="PTHR11952">
    <property type="entry name" value="UDP- GLUCOSE PYROPHOSPHORYLASE"/>
    <property type="match status" value="1"/>
</dbReference>
<dbReference type="Proteomes" id="UP001237642">
    <property type="component" value="Unassembled WGS sequence"/>
</dbReference>
<dbReference type="GO" id="GO:0006048">
    <property type="term" value="P:UDP-N-acetylglucosamine biosynthetic process"/>
    <property type="evidence" value="ECO:0007669"/>
    <property type="project" value="TreeGrafter"/>
</dbReference>
<protein>
    <submittedName>
        <fullName evidence="1">Uncharacterized protein</fullName>
    </submittedName>
</protein>
<dbReference type="AlphaFoldDB" id="A0AAD8HUH8"/>
<comment type="caution">
    <text evidence="1">The sequence shown here is derived from an EMBL/GenBank/DDBJ whole genome shotgun (WGS) entry which is preliminary data.</text>
</comment>
<dbReference type="InterPro" id="IPR029044">
    <property type="entry name" value="Nucleotide-diphossugar_trans"/>
</dbReference>
<dbReference type="InterPro" id="IPR039741">
    <property type="entry name" value="UDP-sugar_pyrophosphorylase"/>
</dbReference>
<accession>A0AAD8HUH8</accession>
<dbReference type="Gene3D" id="3.90.550.10">
    <property type="entry name" value="Spore Coat Polysaccharide Biosynthesis Protein SpsA, Chain A"/>
    <property type="match status" value="1"/>
</dbReference>
<dbReference type="EMBL" id="JAUIZM010000007">
    <property type="protein sequence ID" value="KAK1373460.1"/>
    <property type="molecule type" value="Genomic_DNA"/>
</dbReference>
<dbReference type="PANTHER" id="PTHR11952:SF9">
    <property type="entry name" value="UDP-SUGAR PYROPHOSPHORYLASE"/>
    <property type="match status" value="1"/>
</dbReference>